<keyword evidence="3" id="KW-1185">Reference proteome</keyword>
<dbReference type="GO" id="GO:0003677">
    <property type="term" value="F:DNA binding"/>
    <property type="evidence" value="ECO:0007669"/>
    <property type="project" value="InterPro"/>
</dbReference>
<organism evidence="2 3">
    <name type="scientific">Fervidicella metallireducens AeB</name>
    <dbReference type="NCBI Taxonomy" id="1403537"/>
    <lineage>
        <taxon>Bacteria</taxon>
        <taxon>Bacillati</taxon>
        <taxon>Bacillota</taxon>
        <taxon>Clostridia</taxon>
        <taxon>Eubacteriales</taxon>
        <taxon>Clostridiaceae</taxon>
        <taxon>Fervidicella</taxon>
    </lineage>
</organism>
<dbReference type="Proteomes" id="UP000019681">
    <property type="component" value="Unassembled WGS sequence"/>
</dbReference>
<evidence type="ECO:0000313" key="3">
    <source>
        <dbReference type="Proteomes" id="UP000019681"/>
    </source>
</evidence>
<dbReference type="RefSeq" id="WP_035382119.1">
    <property type="nucleotide sequence ID" value="NZ_AZQP01000153.1"/>
</dbReference>
<comment type="caution">
    <text evidence="2">The sequence shown here is derived from an EMBL/GenBank/DDBJ whole genome shotgun (WGS) entry which is preliminary data.</text>
</comment>
<gene>
    <name evidence="2" type="ORF">Q428_15305</name>
</gene>
<dbReference type="OrthoDB" id="9781005at2"/>
<accession>A0A017RTA4</accession>
<dbReference type="SUPFAM" id="SSF46689">
    <property type="entry name" value="Homeodomain-like"/>
    <property type="match status" value="1"/>
</dbReference>
<reference evidence="2 3" key="1">
    <citation type="journal article" date="2014" name="Genome Announc.">
        <title>Draft Genome Sequence of Fervidicella metallireducens Strain AeBT, an Iron-Reducing Thermoanaerobe from the Great Artesian Basin.</title>
        <authorList>
            <person name="Patel B.K."/>
        </authorList>
    </citation>
    <scope>NUCLEOTIDE SEQUENCE [LARGE SCALE GENOMIC DNA]</scope>
    <source>
        <strain evidence="2 3">AeB</strain>
    </source>
</reference>
<dbReference type="InterPro" id="IPR051839">
    <property type="entry name" value="RD_transcriptional_regulator"/>
</dbReference>
<dbReference type="EMBL" id="AZQP01000153">
    <property type="protein sequence ID" value="EYE87105.1"/>
    <property type="molecule type" value="Genomic_DNA"/>
</dbReference>
<dbReference type="GO" id="GO:0004803">
    <property type="term" value="F:transposase activity"/>
    <property type="evidence" value="ECO:0007669"/>
    <property type="project" value="InterPro"/>
</dbReference>
<sequence length="90" mass="10364">MARNQRKYSEEFKKTIVELYNSGKSLSELSSEYGISKSTINGWIKNSRPVVIDEGEVVTMKEYKALKQEMAKIKEENEILKKAMAIFAKK</sequence>
<keyword evidence="1" id="KW-0175">Coiled coil</keyword>
<dbReference type="AlphaFoldDB" id="A0A017RTA4"/>
<dbReference type="STRING" id="1403537.Q428_15305"/>
<dbReference type="Pfam" id="PF01527">
    <property type="entry name" value="HTH_Tnp_1"/>
    <property type="match status" value="1"/>
</dbReference>
<dbReference type="InterPro" id="IPR002514">
    <property type="entry name" value="Transposase_8"/>
</dbReference>
<feature type="coiled-coil region" evidence="1">
    <location>
        <begin position="56"/>
        <end position="83"/>
    </location>
</feature>
<dbReference type="PANTHER" id="PTHR33215">
    <property type="entry name" value="PROTEIN DISTAL ANTENNA"/>
    <property type="match status" value="1"/>
</dbReference>
<dbReference type="InterPro" id="IPR009057">
    <property type="entry name" value="Homeodomain-like_sf"/>
</dbReference>
<proteinExistence type="predicted"/>
<evidence type="ECO:0000313" key="2">
    <source>
        <dbReference type="EMBL" id="EYE87105.1"/>
    </source>
</evidence>
<evidence type="ECO:0000256" key="1">
    <source>
        <dbReference type="SAM" id="Coils"/>
    </source>
</evidence>
<dbReference type="GO" id="GO:0006313">
    <property type="term" value="P:DNA transposition"/>
    <property type="evidence" value="ECO:0007669"/>
    <property type="project" value="InterPro"/>
</dbReference>
<name>A0A017RTA4_9CLOT</name>
<dbReference type="PANTHER" id="PTHR33215:SF13">
    <property type="entry name" value="PROTEIN DISTAL ANTENNA"/>
    <property type="match status" value="1"/>
</dbReference>
<protein>
    <submittedName>
        <fullName evidence="2">Transposase IS3</fullName>
    </submittedName>
</protein>
<dbReference type="Gene3D" id="1.10.10.60">
    <property type="entry name" value="Homeodomain-like"/>
    <property type="match status" value="1"/>
</dbReference>